<evidence type="ECO:0000313" key="3">
    <source>
        <dbReference type="Proteomes" id="UP001235939"/>
    </source>
</evidence>
<reference evidence="2 3" key="1">
    <citation type="submission" date="2022-01" db="EMBL/GenBank/DDBJ databases">
        <title>A chromosomal length assembly of Cordylochernes scorpioides.</title>
        <authorList>
            <person name="Zeh D."/>
            <person name="Zeh J."/>
        </authorList>
    </citation>
    <scope>NUCLEOTIDE SEQUENCE [LARGE SCALE GENOMIC DNA]</scope>
    <source>
        <strain evidence="2">IN4F17</strain>
        <tissue evidence="2">Whole Body</tissue>
    </source>
</reference>
<dbReference type="Proteomes" id="UP001235939">
    <property type="component" value="Chromosome 11"/>
</dbReference>
<feature type="domain" description="Reverse transcriptase Ty1/copia-type" evidence="1">
    <location>
        <begin position="3"/>
        <end position="52"/>
    </location>
</feature>
<proteinExistence type="predicted"/>
<keyword evidence="3" id="KW-1185">Reference proteome</keyword>
<gene>
    <name evidence="2" type="ORF">LAZ67_11002353</name>
</gene>
<name>A0ABY6L2N8_9ARAC</name>
<accession>A0ABY6L2N8</accession>
<evidence type="ECO:0000259" key="1">
    <source>
        <dbReference type="Pfam" id="PF07727"/>
    </source>
</evidence>
<organism evidence="2 3">
    <name type="scientific">Cordylochernes scorpioides</name>
    <dbReference type="NCBI Taxonomy" id="51811"/>
    <lineage>
        <taxon>Eukaryota</taxon>
        <taxon>Metazoa</taxon>
        <taxon>Ecdysozoa</taxon>
        <taxon>Arthropoda</taxon>
        <taxon>Chelicerata</taxon>
        <taxon>Arachnida</taxon>
        <taxon>Pseudoscorpiones</taxon>
        <taxon>Cheliferoidea</taxon>
        <taxon>Chernetidae</taxon>
        <taxon>Cordylochernes</taxon>
    </lineage>
</organism>
<sequence>MKKLNSKGEIERYKARLVAKGFNQKFGRDYEETFAPIVKHSTIRAFLAASVYKRDASEPPRCQDSVPTRRPR</sequence>
<protein>
    <recommendedName>
        <fullName evidence="1">Reverse transcriptase Ty1/copia-type domain-containing protein</fullName>
    </recommendedName>
</protein>
<dbReference type="Pfam" id="PF07727">
    <property type="entry name" value="RVT_2"/>
    <property type="match status" value="1"/>
</dbReference>
<dbReference type="EMBL" id="CP092873">
    <property type="protein sequence ID" value="UYV74188.1"/>
    <property type="molecule type" value="Genomic_DNA"/>
</dbReference>
<dbReference type="InterPro" id="IPR013103">
    <property type="entry name" value="RVT_2"/>
</dbReference>
<evidence type="ECO:0000313" key="2">
    <source>
        <dbReference type="EMBL" id="UYV74188.1"/>
    </source>
</evidence>